<dbReference type="AlphaFoldDB" id="A0A2V1H029"/>
<dbReference type="InterPro" id="IPR029063">
    <property type="entry name" value="SAM-dependent_MTases_sf"/>
</dbReference>
<dbReference type="PANTHER" id="PTHR13369:SF0">
    <property type="entry name" value="GLUTATHIONE S-TRANSFERASE C-TERMINAL DOMAIN-CONTAINING PROTEIN"/>
    <property type="match status" value="1"/>
</dbReference>
<gene>
    <name evidence="2" type="ORF">DC094_03185</name>
</gene>
<dbReference type="OrthoDB" id="5298194at2"/>
<feature type="domain" description="Methyltransferase" evidence="1">
    <location>
        <begin position="111"/>
        <end position="261"/>
    </location>
</feature>
<comment type="caution">
    <text evidence="2">The sequence shown here is derived from an EMBL/GenBank/DDBJ whole genome shotgun (WGS) entry which is preliminary data.</text>
</comment>
<keyword evidence="3" id="KW-1185">Reference proteome</keyword>
<organism evidence="2 3">
    <name type="scientific">Pelagibaculum spongiae</name>
    <dbReference type="NCBI Taxonomy" id="2080658"/>
    <lineage>
        <taxon>Bacteria</taxon>
        <taxon>Pseudomonadati</taxon>
        <taxon>Pseudomonadota</taxon>
        <taxon>Gammaproteobacteria</taxon>
        <taxon>Oceanospirillales</taxon>
        <taxon>Pelagibaculum</taxon>
    </lineage>
</organism>
<name>A0A2V1H029_9GAMM</name>
<reference evidence="2 3" key="1">
    <citation type="submission" date="2018-04" db="EMBL/GenBank/DDBJ databases">
        <title>Thalassorhabdus spongiae gen. nov., sp. nov., isolated from a marine sponge in South-West Iceland.</title>
        <authorList>
            <person name="Knobloch S."/>
            <person name="Daussin A."/>
            <person name="Johannsson R."/>
            <person name="Marteinsson V.T."/>
        </authorList>
    </citation>
    <scope>NUCLEOTIDE SEQUENCE [LARGE SCALE GENOMIC DNA]</scope>
    <source>
        <strain evidence="2 3">Hp12</strain>
    </source>
</reference>
<evidence type="ECO:0000313" key="3">
    <source>
        <dbReference type="Proteomes" id="UP000244906"/>
    </source>
</evidence>
<dbReference type="PANTHER" id="PTHR13369">
    <property type="match status" value="1"/>
</dbReference>
<dbReference type="Pfam" id="PF13679">
    <property type="entry name" value="Methyltransf_32"/>
    <property type="match status" value="1"/>
</dbReference>
<evidence type="ECO:0000313" key="2">
    <source>
        <dbReference type="EMBL" id="PVZ72039.1"/>
    </source>
</evidence>
<protein>
    <submittedName>
        <fullName evidence="2">SAM-dependent methyltransferase</fullName>
    </submittedName>
</protein>
<keyword evidence="2" id="KW-0489">Methyltransferase</keyword>
<dbReference type="GO" id="GO:0008168">
    <property type="term" value="F:methyltransferase activity"/>
    <property type="evidence" value="ECO:0007669"/>
    <property type="project" value="UniProtKB-KW"/>
</dbReference>
<dbReference type="InterPro" id="IPR025714">
    <property type="entry name" value="Methyltranfer_dom"/>
</dbReference>
<dbReference type="GO" id="GO:0032259">
    <property type="term" value="P:methylation"/>
    <property type="evidence" value="ECO:0007669"/>
    <property type="project" value="UniProtKB-KW"/>
</dbReference>
<proteinExistence type="predicted"/>
<dbReference type="SUPFAM" id="SSF53335">
    <property type="entry name" value="S-adenosyl-L-methionine-dependent methyltransferases"/>
    <property type="match status" value="1"/>
</dbReference>
<accession>A0A2V1H029</accession>
<dbReference type="Proteomes" id="UP000244906">
    <property type="component" value="Unassembled WGS sequence"/>
</dbReference>
<dbReference type="RefSeq" id="WP_116685626.1">
    <property type="nucleotide sequence ID" value="NZ_CAWNYD010000001.1"/>
</dbReference>
<keyword evidence="2" id="KW-0808">Transferase</keyword>
<sequence>MSSFFSSNPSYVAQFQSLDRLLDQQQLFWRSNPFPEGRIDWQSQNPQLSRALLELDDQLLAQLAADSNQLAQWLSQWLPWAPELLAICQLPLAEKQPLQLSPFLATGIPGRKWQQISQFTAALNNPKQQVTADASAIVDWCCGKGHLSRAIASHFKQPVNGLEYNQQLCEKGNCLSKKHQLPVKIHQQDVLQDSVVKYLKRDNLPVVSSVPVGSTPSPSHPSHIVALHACGDLHTQLIQQSVACEINKITFSPCCYHLIKSDNYQPLSKLAKKSSLLLSRDDLKLAVLETVTAPTRVDRQRRQLNQWRLAFDALQRQQRGIDQYLPVPSLSPKLLANGFTSFCQHLSQLKQLPLDDKIDYQHWLEVGQNKFGQIERLELVRRLFRRPLELWLVLDRCLYLEQNGYHVSLSIFCYKALTPRNILISAAR</sequence>
<dbReference type="EMBL" id="QDDL01000001">
    <property type="protein sequence ID" value="PVZ72039.1"/>
    <property type="molecule type" value="Genomic_DNA"/>
</dbReference>
<evidence type="ECO:0000259" key="1">
    <source>
        <dbReference type="Pfam" id="PF13679"/>
    </source>
</evidence>
<dbReference type="Gene3D" id="3.40.50.150">
    <property type="entry name" value="Vaccinia Virus protein VP39"/>
    <property type="match status" value="1"/>
</dbReference>